<sequence length="221" mass="25395">MFSKKVLLPISILILLLFIFFSYLVAKESFTQVDFDTTVKLQDRISNRWDLPFSVLSVIGSVEITGLIWLVILVVILIKRYWLTVFTLPSFFVALAIEVYGKVFVHHPGPPYLFYRGVIDFNFPSHFVQTDYSYPSGHMTRTAFLVSFLFLFLQYKFPKWFSVWIQLGLMGFLGLMVVSRVYLGEHWLSDVIGGLLLGSSFGILSGLTIPLKRKEQVSQTE</sequence>
<dbReference type="Pfam" id="PF01569">
    <property type="entry name" value="PAP2"/>
    <property type="match status" value="1"/>
</dbReference>
<feature type="transmembrane region" description="Helical" evidence="1">
    <location>
        <begin position="132"/>
        <end position="153"/>
    </location>
</feature>
<comment type="caution">
    <text evidence="3">The sequence shown here is derived from an EMBL/GenBank/DDBJ whole genome shotgun (WGS) entry which is preliminary data.</text>
</comment>
<feature type="domain" description="Phosphatidic acid phosphatase type 2/haloperoxidase" evidence="2">
    <location>
        <begin position="65"/>
        <end position="206"/>
    </location>
</feature>
<dbReference type="SUPFAM" id="SSF48317">
    <property type="entry name" value="Acid phosphatase/Vanadium-dependent haloperoxidase"/>
    <property type="match status" value="1"/>
</dbReference>
<feature type="transmembrane region" description="Helical" evidence="1">
    <location>
        <begin position="160"/>
        <end position="179"/>
    </location>
</feature>
<protein>
    <recommendedName>
        <fullName evidence="2">Phosphatidic acid phosphatase type 2/haloperoxidase domain-containing protein</fullName>
    </recommendedName>
</protein>
<feature type="transmembrane region" description="Helical" evidence="1">
    <location>
        <begin position="191"/>
        <end position="211"/>
    </location>
</feature>
<dbReference type="PANTHER" id="PTHR14969">
    <property type="entry name" value="SPHINGOSINE-1-PHOSPHATE PHOSPHOHYDROLASE"/>
    <property type="match status" value="1"/>
</dbReference>
<evidence type="ECO:0000256" key="1">
    <source>
        <dbReference type="SAM" id="Phobius"/>
    </source>
</evidence>
<gene>
    <name evidence="3" type="ORF">A3B49_03210</name>
</gene>
<keyword evidence="1" id="KW-0812">Transmembrane</keyword>
<dbReference type="Proteomes" id="UP000178017">
    <property type="component" value="Unassembled WGS sequence"/>
</dbReference>
<evidence type="ECO:0000313" key="3">
    <source>
        <dbReference type="EMBL" id="OGE65841.1"/>
    </source>
</evidence>
<dbReference type="SMART" id="SM00014">
    <property type="entry name" value="acidPPc"/>
    <property type="match status" value="1"/>
</dbReference>
<dbReference type="PANTHER" id="PTHR14969:SF13">
    <property type="entry name" value="AT30094P"/>
    <property type="match status" value="1"/>
</dbReference>
<dbReference type="AlphaFoldDB" id="A0A1F5MKD9"/>
<keyword evidence="1" id="KW-1133">Transmembrane helix</keyword>
<dbReference type="GO" id="GO:0042392">
    <property type="term" value="F:sphingosine-1-phosphate phosphatase activity"/>
    <property type="evidence" value="ECO:0007669"/>
    <property type="project" value="TreeGrafter"/>
</dbReference>
<accession>A0A1F5MKD9</accession>
<name>A0A1F5MKD9_9BACT</name>
<feature type="transmembrane region" description="Helical" evidence="1">
    <location>
        <begin position="85"/>
        <end position="105"/>
    </location>
</feature>
<dbReference type="InterPro" id="IPR000326">
    <property type="entry name" value="PAP2/HPO"/>
</dbReference>
<reference evidence="3 4" key="1">
    <citation type="journal article" date="2016" name="Nat. Commun.">
        <title>Thousands of microbial genomes shed light on interconnected biogeochemical processes in an aquifer system.</title>
        <authorList>
            <person name="Anantharaman K."/>
            <person name="Brown C.T."/>
            <person name="Hug L.A."/>
            <person name="Sharon I."/>
            <person name="Castelle C.J."/>
            <person name="Probst A.J."/>
            <person name="Thomas B.C."/>
            <person name="Singh A."/>
            <person name="Wilkins M.J."/>
            <person name="Karaoz U."/>
            <person name="Brodie E.L."/>
            <person name="Williams K.H."/>
            <person name="Hubbard S.S."/>
            <person name="Banfield J.F."/>
        </authorList>
    </citation>
    <scope>NUCLEOTIDE SEQUENCE [LARGE SCALE GENOMIC DNA]</scope>
</reference>
<organism evidence="3 4">
    <name type="scientific">Candidatus Daviesbacteria bacterium RIFCSPLOWO2_01_FULL_40_24</name>
    <dbReference type="NCBI Taxonomy" id="1797787"/>
    <lineage>
        <taxon>Bacteria</taxon>
        <taxon>Candidatus Daviesiibacteriota</taxon>
    </lineage>
</organism>
<feature type="transmembrane region" description="Helical" evidence="1">
    <location>
        <begin position="53"/>
        <end position="78"/>
    </location>
</feature>
<dbReference type="Gene3D" id="1.20.144.10">
    <property type="entry name" value="Phosphatidic acid phosphatase type 2/haloperoxidase"/>
    <property type="match status" value="1"/>
</dbReference>
<dbReference type="InterPro" id="IPR036938">
    <property type="entry name" value="PAP2/HPO_sf"/>
</dbReference>
<dbReference type="EMBL" id="MFDO01000004">
    <property type="protein sequence ID" value="OGE65841.1"/>
    <property type="molecule type" value="Genomic_DNA"/>
</dbReference>
<evidence type="ECO:0000259" key="2">
    <source>
        <dbReference type="SMART" id="SM00014"/>
    </source>
</evidence>
<keyword evidence="1" id="KW-0472">Membrane</keyword>
<proteinExistence type="predicted"/>
<evidence type="ECO:0000313" key="4">
    <source>
        <dbReference type="Proteomes" id="UP000178017"/>
    </source>
</evidence>